<evidence type="ECO:0000313" key="13">
    <source>
        <dbReference type="Proteomes" id="UP001168098"/>
    </source>
</evidence>
<keyword evidence="6 11" id="KW-0560">Oxidoreductase</keyword>
<dbReference type="InterPro" id="IPR017972">
    <property type="entry name" value="Cyt_P450_CS"/>
</dbReference>
<keyword evidence="7 10" id="KW-0408">Iron</keyword>
<keyword evidence="13" id="KW-1185">Reference proteome</keyword>
<dbReference type="PROSITE" id="PS00086">
    <property type="entry name" value="CYTOCHROME_P450"/>
    <property type="match status" value="1"/>
</dbReference>
<dbReference type="PRINTS" id="PR00385">
    <property type="entry name" value="P450"/>
</dbReference>
<dbReference type="EMBL" id="JARBHA010000008">
    <property type="protein sequence ID" value="KAJ9695701.1"/>
    <property type="molecule type" value="Genomic_DNA"/>
</dbReference>
<dbReference type="FunFam" id="1.10.630.10:FF:000019">
    <property type="entry name" value="Cytochrome P450 family protein"/>
    <property type="match status" value="1"/>
</dbReference>
<dbReference type="SUPFAM" id="SSF48264">
    <property type="entry name" value="Cytochrome P450"/>
    <property type="match status" value="1"/>
</dbReference>
<dbReference type="InterPro" id="IPR036396">
    <property type="entry name" value="Cyt_P450_sf"/>
</dbReference>
<proteinExistence type="inferred from homology"/>
<comment type="similarity">
    <text evidence="3 11">Belongs to the cytochrome P450 family.</text>
</comment>
<dbReference type="GO" id="GO:0005506">
    <property type="term" value="F:iron ion binding"/>
    <property type="evidence" value="ECO:0007669"/>
    <property type="project" value="InterPro"/>
</dbReference>
<evidence type="ECO:0000256" key="10">
    <source>
        <dbReference type="PIRSR" id="PIRSR602401-1"/>
    </source>
</evidence>
<dbReference type="Pfam" id="PF00067">
    <property type="entry name" value="p450"/>
    <property type="match status" value="1"/>
</dbReference>
<evidence type="ECO:0000256" key="11">
    <source>
        <dbReference type="RuleBase" id="RU000461"/>
    </source>
</evidence>
<evidence type="ECO:0000256" key="4">
    <source>
        <dbReference type="ARBA" id="ARBA00022617"/>
    </source>
</evidence>
<protein>
    <recommendedName>
        <fullName evidence="14">3,9-dihydroxypterocarpan 6A-monooxygenase</fullName>
    </recommendedName>
</protein>
<evidence type="ECO:0000256" key="6">
    <source>
        <dbReference type="ARBA" id="ARBA00023002"/>
    </source>
</evidence>
<evidence type="ECO:0000256" key="7">
    <source>
        <dbReference type="ARBA" id="ARBA00023004"/>
    </source>
</evidence>
<comment type="subcellular location">
    <subcellularLocation>
        <location evidence="2">Membrane</location>
    </subcellularLocation>
</comment>
<reference evidence="12 13" key="1">
    <citation type="journal article" date="2023" name="BMC Biotechnol.">
        <title>Vitis rotundifolia cv Carlos genome sequencing.</title>
        <authorList>
            <person name="Huff M."/>
            <person name="Hulse-Kemp A."/>
            <person name="Scheffler B."/>
            <person name="Youngblood R."/>
            <person name="Simpson S."/>
            <person name="Babiker E."/>
            <person name="Staton M."/>
        </authorList>
    </citation>
    <scope>NUCLEOTIDE SEQUENCE [LARGE SCALE GENOMIC DNA]</scope>
    <source>
        <tissue evidence="12">Leaf</tissue>
    </source>
</reference>
<accession>A0AA38ZUY1</accession>
<dbReference type="GO" id="GO:0020037">
    <property type="term" value="F:heme binding"/>
    <property type="evidence" value="ECO:0007669"/>
    <property type="project" value="InterPro"/>
</dbReference>
<dbReference type="InterPro" id="IPR001128">
    <property type="entry name" value="Cyt_P450"/>
</dbReference>
<evidence type="ECO:0000256" key="8">
    <source>
        <dbReference type="ARBA" id="ARBA00023033"/>
    </source>
</evidence>
<evidence type="ECO:0000256" key="9">
    <source>
        <dbReference type="ARBA" id="ARBA00023136"/>
    </source>
</evidence>
<dbReference type="GO" id="GO:0016020">
    <property type="term" value="C:membrane"/>
    <property type="evidence" value="ECO:0007669"/>
    <property type="project" value="UniProtKB-SubCell"/>
</dbReference>
<dbReference type="AlphaFoldDB" id="A0AA38ZUY1"/>
<evidence type="ECO:0000256" key="3">
    <source>
        <dbReference type="ARBA" id="ARBA00010617"/>
    </source>
</evidence>
<organism evidence="12 13">
    <name type="scientific">Vitis rotundifolia</name>
    <name type="common">Muscadine grape</name>
    <dbReference type="NCBI Taxonomy" id="103349"/>
    <lineage>
        <taxon>Eukaryota</taxon>
        <taxon>Viridiplantae</taxon>
        <taxon>Streptophyta</taxon>
        <taxon>Embryophyta</taxon>
        <taxon>Tracheophyta</taxon>
        <taxon>Spermatophyta</taxon>
        <taxon>Magnoliopsida</taxon>
        <taxon>eudicotyledons</taxon>
        <taxon>Gunneridae</taxon>
        <taxon>Pentapetalae</taxon>
        <taxon>rosids</taxon>
        <taxon>Vitales</taxon>
        <taxon>Vitaceae</taxon>
        <taxon>Viteae</taxon>
        <taxon>Vitis</taxon>
    </lineage>
</organism>
<evidence type="ECO:0000256" key="1">
    <source>
        <dbReference type="ARBA" id="ARBA00001971"/>
    </source>
</evidence>
<keyword evidence="9" id="KW-0472">Membrane</keyword>
<sequence>MADVVLILTWLISTIIVCAFLTKYGRPTLRLPPGPVTLPIIGHLHLLGSKPHQALHKLSNRYGPLTQLFLGSVPCVVVSSPEMAKEFLQTNDVLFSNKPKRANADYLTYGSADLAFAPYGPHWRFMKKLCITELLGMQTLNQFAPIRQQERNQFLQMILKKAQAGVAVDVQGELIRLTNNLMTRITMSKRCSENEDDAGEVRKFVQETLQLARKFNLADYIWFCKNLDLQGFGKRVKEAHQKFDKIMEKIMKDHEEARRKKKEMSGEGDAVKDLLDILLDIMEDEKAEMRLTGENVKGIILDIFSAGTDPSASTMEWALAELINHPNMMDKARQEIDSMVGKDRLVEEFDIVNLPYLQAIVKETLRLHPAGPLLIVRESSKECTVGGYDIPAKTTVFVNVWAIGRDPNHWENPLEFSPRRFLNEDGSINKHLDVRGQSFKLLPFGSGRRVCPGTSLALQVVQTNLASMIQCFEWKVGDKGSGTVDMEEGPASGRANPLVCVPVARLNPFPIDTG</sequence>
<evidence type="ECO:0000256" key="5">
    <source>
        <dbReference type="ARBA" id="ARBA00022723"/>
    </source>
</evidence>
<dbReference type="GO" id="GO:0016705">
    <property type="term" value="F:oxidoreductase activity, acting on paired donors, with incorporation or reduction of molecular oxygen"/>
    <property type="evidence" value="ECO:0007669"/>
    <property type="project" value="InterPro"/>
</dbReference>
<comment type="cofactor">
    <cofactor evidence="1 10">
        <name>heme</name>
        <dbReference type="ChEBI" id="CHEBI:30413"/>
    </cofactor>
</comment>
<feature type="binding site" description="axial binding residue" evidence="10">
    <location>
        <position position="451"/>
    </location>
    <ligand>
        <name>heme</name>
        <dbReference type="ChEBI" id="CHEBI:30413"/>
    </ligand>
    <ligandPart>
        <name>Fe</name>
        <dbReference type="ChEBI" id="CHEBI:18248"/>
    </ligandPart>
</feature>
<evidence type="ECO:0000313" key="12">
    <source>
        <dbReference type="EMBL" id="KAJ9695701.1"/>
    </source>
</evidence>
<keyword evidence="5 10" id="KW-0479">Metal-binding</keyword>
<dbReference type="InterPro" id="IPR002401">
    <property type="entry name" value="Cyt_P450_E_grp-I"/>
</dbReference>
<dbReference type="Gene3D" id="1.10.630.10">
    <property type="entry name" value="Cytochrome P450"/>
    <property type="match status" value="1"/>
</dbReference>
<comment type="caution">
    <text evidence="12">The sequence shown here is derived from an EMBL/GenBank/DDBJ whole genome shotgun (WGS) entry which is preliminary data.</text>
</comment>
<keyword evidence="4 10" id="KW-0349">Heme</keyword>
<dbReference type="GO" id="GO:0004497">
    <property type="term" value="F:monooxygenase activity"/>
    <property type="evidence" value="ECO:0007669"/>
    <property type="project" value="UniProtKB-KW"/>
</dbReference>
<dbReference type="PANTHER" id="PTHR47943">
    <property type="entry name" value="CYTOCHROME P450 93A3-LIKE"/>
    <property type="match status" value="1"/>
</dbReference>
<keyword evidence="8 11" id="KW-0503">Monooxygenase</keyword>
<evidence type="ECO:0008006" key="14">
    <source>
        <dbReference type="Google" id="ProtNLM"/>
    </source>
</evidence>
<dbReference type="PRINTS" id="PR00463">
    <property type="entry name" value="EP450I"/>
</dbReference>
<name>A0AA38ZUY1_VITRO</name>
<evidence type="ECO:0000256" key="2">
    <source>
        <dbReference type="ARBA" id="ARBA00004370"/>
    </source>
</evidence>
<dbReference type="Proteomes" id="UP001168098">
    <property type="component" value="Unassembled WGS sequence"/>
</dbReference>
<gene>
    <name evidence="12" type="ORF">PVL29_010934</name>
</gene>
<dbReference type="PANTHER" id="PTHR47943:SF8">
    <property type="entry name" value="CYTOCHROME P450"/>
    <property type="match status" value="1"/>
</dbReference>
<dbReference type="CDD" id="cd20655">
    <property type="entry name" value="CYP93"/>
    <property type="match status" value="1"/>
</dbReference>